<dbReference type="GO" id="GO:0005886">
    <property type="term" value="C:plasma membrane"/>
    <property type="evidence" value="ECO:0007669"/>
    <property type="project" value="InterPro"/>
</dbReference>
<dbReference type="GO" id="GO:0007156">
    <property type="term" value="P:homophilic cell adhesion via plasma membrane adhesion molecules"/>
    <property type="evidence" value="ECO:0007669"/>
    <property type="project" value="InterPro"/>
</dbReference>
<dbReference type="SUPFAM" id="SSF49313">
    <property type="entry name" value="Cadherin-like"/>
    <property type="match status" value="6"/>
</dbReference>
<dbReference type="PRINTS" id="PR00205">
    <property type="entry name" value="CADHERIN"/>
</dbReference>
<evidence type="ECO:0000313" key="12">
    <source>
        <dbReference type="EMBL" id="CAF0894138.1"/>
    </source>
</evidence>
<dbReference type="FunFam" id="2.60.40.60:FF:000092">
    <property type="entry name" value="Protocadherin 8"/>
    <property type="match status" value="1"/>
</dbReference>
<evidence type="ECO:0000256" key="2">
    <source>
        <dbReference type="ARBA" id="ARBA00022692"/>
    </source>
</evidence>
<dbReference type="CDD" id="cd11304">
    <property type="entry name" value="Cadherin_repeat"/>
    <property type="match status" value="5"/>
</dbReference>
<comment type="subcellular location">
    <subcellularLocation>
        <location evidence="1">Membrane</location>
        <topology evidence="1">Single-pass membrane protein</topology>
    </subcellularLocation>
</comment>
<evidence type="ECO:0000256" key="9">
    <source>
        <dbReference type="PROSITE-ProRule" id="PRU00043"/>
    </source>
</evidence>
<dbReference type="SMART" id="SM00112">
    <property type="entry name" value="CA"/>
    <property type="match status" value="6"/>
</dbReference>
<gene>
    <name evidence="12" type="ORF">GPM918_LOCUS8283</name>
    <name evidence="13" type="ORF">SRO942_LOCUS8283</name>
</gene>
<sequence length="931" mass="107006">MSVKCCDNLNKLSFDITIPEEQPKDSLLYDLSHEFNQRNKTLIDFKFLRPCPYFYLKTTTGQLLFSEKYDREYLCGIKRVCTCSKCQLKCDILARSKGDTTIIQLNVELQDLNDHMPQFQKNYYLIQIPESVPVGYRIQLEQAQDLDTGFHSILNYTLQILNKQEFEQSFKNLDSLISRQKRWSSSSSFPFELDFDRIHHLLTLVVREELDYESNMKSYFGILRAEDGDHQYDETILKIQVLDVNDTPPRFTQLTYRFQILENSNISTIVGFVYATDLDTNDKITYSISPTDDEETRATFTMNKLTGEIRLKSSIDYERRSYYRLTIEAHDLNSLSSYAYVDIDIINVDDNSPIIQISIPKLLRSSKSTELQVIENSPVPLSLLQLYCYDPDGTSTSNSFTLIMSSSPKTDDYFKLKKIDDQSYDLKLERPFDREELGNTIKLEFIVNNDTRTMTSVTIIILDENDSEPRFEQNNYEITVTENNLYPKHVYTFKANDPDMGDNGNVKYTMKLVQTNFKNISNIISHFSLNDTTGELVVLTKLDRENISIYSYEICVNDQGQSLSLHSCTTLVILVLDLNDCVPLFSSSILNIDMYENLQQNEFITQVQAYDADQGENGIITYHIQNKTMLIDINSTHGIITATANVIDREEIEFLSTVIVACDHGKPEQLCSRCTLNIHILDRNDNKPLLFDPSSSDILIIDQNHHLKSFQLYARDIDSEIPNNVIDYSIIGGTLSSNFVLNRTSGQLSLKNEISSILYGTLDIRLCDQGLPLPLMTFYTLTFLIHDNSTNASDYLNALKTSSSLVITDPYSSLFYFSIVCVCLILIFVLPLIFVLFNYYRRRQMKNKLSVNKHDNYNDPLMKQQQSSFHTNSDIATTLTTNTPTSSVTLSTKSSLPPETKIAQTRIQYNDRKHPPSAIYDTYYSFEGTEM</sequence>
<feature type="domain" description="Cadherin" evidence="11">
    <location>
        <begin position="472"/>
        <end position="585"/>
    </location>
</feature>
<dbReference type="Gene3D" id="2.60.40.60">
    <property type="entry name" value="Cadherins"/>
    <property type="match status" value="7"/>
</dbReference>
<feature type="domain" description="Cadherin" evidence="11">
    <location>
        <begin position="365"/>
        <end position="471"/>
    </location>
</feature>
<evidence type="ECO:0000313" key="13">
    <source>
        <dbReference type="EMBL" id="CAF3677829.1"/>
    </source>
</evidence>
<dbReference type="Pfam" id="PF00028">
    <property type="entry name" value="Cadherin"/>
    <property type="match status" value="3"/>
</dbReference>
<dbReference type="GO" id="GO:0005509">
    <property type="term" value="F:calcium ion binding"/>
    <property type="evidence" value="ECO:0007669"/>
    <property type="project" value="UniProtKB-UniRule"/>
</dbReference>
<evidence type="ECO:0000256" key="6">
    <source>
        <dbReference type="ARBA" id="ARBA00022989"/>
    </source>
</evidence>
<dbReference type="Pfam" id="PF08266">
    <property type="entry name" value="Cadherin_2"/>
    <property type="match status" value="1"/>
</dbReference>
<dbReference type="InterPro" id="IPR013164">
    <property type="entry name" value="Cadherin_N"/>
</dbReference>
<evidence type="ECO:0000256" key="3">
    <source>
        <dbReference type="ARBA" id="ARBA00022737"/>
    </source>
</evidence>
<keyword evidence="14" id="KW-1185">Reference proteome</keyword>
<dbReference type="AlphaFoldDB" id="A0A813Z4F6"/>
<keyword evidence="2 10" id="KW-0812">Transmembrane</keyword>
<dbReference type="InterPro" id="IPR050174">
    <property type="entry name" value="Protocadherin/Cadherin-CA"/>
</dbReference>
<evidence type="ECO:0000259" key="11">
    <source>
        <dbReference type="PROSITE" id="PS50268"/>
    </source>
</evidence>
<keyword evidence="8" id="KW-0325">Glycoprotein</keyword>
<reference evidence="12" key="1">
    <citation type="submission" date="2021-02" db="EMBL/GenBank/DDBJ databases">
        <authorList>
            <person name="Nowell W R."/>
        </authorList>
    </citation>
    <scope>NUCLEOTIDE SEQUENCE</scope>
</reference>
<evidence type="ECO:0000256" key="7">
    <source>
        <dbReference type="ARBA" id="ARBA00023136"/>
    </source>
</evidence>
<evidence type="ECO:0000256" key="8">
    <source>
        <dbReference type="ARBA" id="ARBA00023180"/>
    </source>
</evidence>
<dbReference type="PROSITE" id="PS50268">
    <property type="entry name" value="CADHERIN_2"/>
    <property type="match status" value="6"/>
</dbReference>
<feature type="domain" description="Cadherin" evidence="11">
    <location>
        <begin position="10"/>
        <end position="119"/>
    </location>
</feature>
<dbReference type="InterPro" id="IPR015919">
    <property type="entry name" value="Cadherin-like_sf"/>
</dbReference>
<feature type="domain" description="Cadherin" evidence="11">
    <location>
        <begin position="586"/>
        <end position="690"/>
    </location>
</feature>
<keyword evidence="3" id="KW-0677">Repeat</keyword>
<dbReference type="PROSITE" id="PS00232">
    <property type="entry name" value="CADHERIN_1"/>
    <property type="match status" value="2"/>
</dbReference>
<keyword evidence="7 10" id="KW-0472">Membrane</keyword>
<keyword evidence="6 10" id="KW-1133">Transmembrane helix</keyword>
<accession>A0A813Z4F6</accession>
<dbReference type="Proteomes" id="UP000663829">
    <property type="component" value="Unassembled WGS sequence"/>
</dbReference>
<evidence type="ECO:0000256" key="4">
    <source>
        <dbReference type="ARBA" id="ARBA00022837"/>
    </source>
</evidence>
<keyword evidence="5" id="KW-0130">Cell adhesion</keyword>
<dbReference type="PANTHER" id="PTHR24028">
    <property type="entry name" value="CADHERIN-87A"/>
    <property type="match status" value="1"/>
</dbReference>
<comment type="caution">
    <text evidence="12">The sequence shown here is derived from an EMBL/GenBank/DDBJ whole genome shotgun (WGS) entry which is preliminary data.</text>
</comment>
<feature type="domain" description="Cadherin" evidence="11">
    <location>
        <begin position="120"/>
        <end position="251"/>
    </location>
</feature>
<dbReference type="FunFam" id="2.60.40.60:FF:000104">
    <property type="entry name" value="cadherin-23 isoform X1"/>
    <property type="match status" value="1"/>
</dbReference>
<organism evidence="12 14">
    <name type="scientific">Didymodactylos carnosus</name>
    <dbReference type="NCBI Taxonomy" id="1234261"/>
    <lineage>
        <taxon>Eukaryota</taxon>
        <taxon>Metazoa</taxon>
        <taxon>Spiralia</taxon>
        <taxon>Gnathifera</taxon>
        <taxon>Rotifera</taxon>
        <taxon>Eurotatoria</taxon>
        <taxon>Bdelloidea</taxon>
        <taxon>Philodinida</taxon>
        <taxon>Philodinidae</taxon>
        <taxon>Didymodactylos</taxon>
    </lineage>
</organism>
<evidence type="ECO:0000256" key="5">
    <source>
        <dbReference type="ARBA" id="ARBA00022889"/>
    </source>
</evidence>
<protein>
    <recommendedName>
        <fullName evidence="11">Cadherin domain-containing protein</fullName>
    </recommendedName>
</protein>
<dbReference type="PANTHER" id="PTHR24028:SF146">
    <property type="entry name" value="CADHERIN 96CB, ISOFORM D-RELATED"/>
    <property type="match status" value="1"/>
</dbReference>
<dbReference type="EMBL" id="CAJOBC010001425">
    <property type="protein sequence ID" value="CAF3677829.1"/>
    <property type="molecule type" value="Genomic_DNA"/>
</dbReference>
<dbReference type="OrthoDB" id="6252479at2759"/>
<evidence type="ECO:0000256" key="1">
    <source>
        <dbReference type="ARBA" id="ARBA00004167"/>
    </source>
</evidence>
<name>A0A813Z4F6_9BILA</name>
<keyword evidence="4 9" id="KW-0106">Calcium</keyword>
<feature type="transmembrane region" description="Helical" evidence="10">
    <location>
        <begin position="814"/>
        <end position="840"/>
    </location>
</feature>
<dbReference type="FunFam" id="2.60.40.60:FF:000002">
    <property type="entry name" value="Protocadherin alpha 2"/>
    <property type="match status" value="1"/>
</dbReference>
<dbReference type="EMBL" id="CAJNOQ010001425">
    <property type="protein sequence ID" value="CAF0894138.1"/>
    <property type="molecule type" value="Genomic_DNA"/>
</dbReference>
<proteinExistence type="predicted"/>
<dbReference type="Proteomes" id="UP000681722">
    <property type="component" value="Unassembled WGS sequence"/>
</dbReference>
<feature type="domain" description="Cadherin" evidence="11">
    <location>
        <begin position="252"/>
        <end position="355"/>
    </location>
</feature>
<dbReference type="InterPro" id="IPR002126">
    <property type="entry name" value="Cadherin-like_dom"/>
</dbReference>
<evidence type="ECO:0000313" key="14">
    <source>
        <dbReference type="Proteomes" id="UP000663829"/>
    </source>
</evidence>
<dbReference type="InterPro" id="IPR020894">
    <property type="entry name" value="Cadherin_CS"/>
</dbReference>
<evidence type="ECO:0000256" key="10">
    <source>
        <dbReference type="SAM" id="Phobius"/>
    </source>
</evidence>